<proteinExistence type="predicted"/>
<sequence>MKYLMLDTNIYIDMLVARYQAHKPESYRHLMKLLNHGEVRLIVPNIVKTEVFRHLDNEICKIGNTIKGIKSKINSLYWINHIEEIEQFNQKLKPVKNGINDITHGFEQNQSIYI</sequence>
<dbReference type="Pfam" id="PF16289">
    <property type="entry name" value="PIN_12"/>
    <property type="match status" value="1"/>
</dbReference>
<dbReference type="Proteomes" id="UP001291930">
    <property type="component" value="Unassembled WGS sequence"/>
</dbReference>
<dbReference type="RefSeq" id="WP_374218684.1">
    <property type="nucleotide sequence ID" value="NZ_JAXOVW010000050.1"/>
</dbReference>
<dbReference type="CDD" id="cd09854">
    <property type="entry name" value="PIN_VapC-like"/>
    <property type="match status" value="1"/>
</dbReference>
<dbReference type="InterPro" id="IPR029060">
    <property type="entry name" value="PIN-like_dom_sf"/>
</dbReference>
<comment type="caution">
    <text evidence="2">The sequence shown here is derived from an EMBL/GenBank/DDBJ whole genome shotgun (WGS) entry which is preliminary data.</text>
</comment>
<dbReference type="InterPro" id="IPR032557">
    <property type="entry name" value="DUF4935"/>
</dbReference>
<evidence type="ECO:0000259" key="1">
    <source>
        <dbReference type="Pfam" id="PF16289"/>
    </source>
</evidence>
<organism evidence="2 3">
    <name type="scientific">Bacillus bingmayongensis</name>
    <dbReference type="NCBI Taxonomy" id="1150157"/>
    <lineage>
        <taxon>Bacteria</taxon>
        <taxon>Bacillati</taxon>
        <taxon>Bacillota</taxon>
        <taxon>Bacilli</taxon>
        <taxon>Bacillales</taxon>
        <taxon>Bacillaceae</taxon>
        <taxon>Bacillus</taxon>
    </lineage>
</organism>
<keyword evidence="3" id="KW-1185">Reference proteome</keyword>
<dbReference type="SUPFAM" id="SSF88723">
    <property type="entry name" value="PIN domain-like"/>
    <property type="match status" value="1"/>
</dbReference>
<evidence type="ECO:0000313" key="3">
    <source>
        <dbReference type="Proteomes" id="UP001291930"/>
    </source>
</evidence>
<gene>
    <name evidence="2" type="ORF">U2I54_19225</name>
</gene>
<reference evidence="3" key="1">
    <citation type="submission" date="2023-11" db="EMBL/GenBank/DDBJ databases">
        <title>Genome Sequence of Bacillus pseudomycoides stain BUPM19.</title>
        <authorList>
            <person name="Farhat A."/>
        </authorList>
    </citation>
    <scope>NUCLEOTIDE SEQUENCE [LARGE SCALE GENOMIC DNA]</scope>
    <source>
        <strain evidence="3">BUPM19</strain>
    </source>
</reference>
<name>A0ABU5K094_9BACI</name>
<dbReference type="EMBL" id="JAXOVW010000050">
    <property type="protein sequence ID" value="MDZ5609137.1"/>
    <property type="molecule type" value="Genomic_DNA"/>
</dbReference>
<accession>A0ABU5K094</accession>
<evidence type="ECO:0000313" key="2">
    <source>
        <dbReference type="EMBL" id="MDZ5609137.1"/>
    </source>
</evidence>
<protein>
    <submittedName>
        <fullName evidence="2">PIN domain-containing protein</fullName>
    </submittedName>
</protein>
<feature type="domain" description="DUF4935" evidence="1">
    <location>
        <begin position="4"/>
        <end position="91"/>
    </location>
</feature>